<dbReference type="PROSITE" id="PS51186">
    <property type="entry name" value="GNAT"/>
    <property type="match status" value="1"/>
</dbReference>
<keyword evidence="5" id="KW-1185">Reference proteome</keyword>
<protein>
    <recommendedName>
        <fullName evidence="3">N-acetyltransferase domain-containing protein</fullName>
    </recommendedName>
</protein>
<dbReference type="SUPFAM" id="SSF55729">
    <property type="entry name" value="Acyl-CoA N-acyltransferases (Nat)"/>
    <property type="match status" value="1"/>
</dbReference>
<dbReference type="PANTHER" id="PTHR10545:SF29">
    <property type="entry name" value="GH14572P-RELATED"/>
    <property type="match status" value="1"/>
</dbReference>
<dbReference type="Gene3D" id="3.40.630.30">
    <property type="match status" value="1"/>
</dbReference>
<dbReference type="InterPro" id="IPR016181">
    <property type="entry name" value="Acyl_CoA_acyltransferase"/>
</dbReference>
<accession>A0ABQ1FH37</accession>
<evidence type="ECO:0000256" key="2">
    <source>
        <dbReference type="ARBA" id="ARBA00023315"/>
    </source>
</evidence>
<feature type="domain" description="N-acetyltransferase" evidence="3">
    <location>
        <begin position="3"/>
        <end position="152"/>
    </location>
</feature>
<dbReference type="EMBL" id="BMHE01000060">
    <property type="protein sequence ID" value="GGA10268.1"/>
    <property type="molecule type" value="Genomic_DNA"/>
</dbReference>
<evidence type="ECO:0000313" key="5">
    <source>
        <dbReference type="Proteomes" id="UP000615455"/>
    </source>
</evidence>
<dbReference type="Proteomes" id="UP000615455">
    <property type="component" value="Unassembled WGS sequence"/>
</dbReference>
<keyword evidence="2" id="KW-0012">Acyltransferase</keyword>
<reference evidence="5" key="1">
    <citation type="journal article" date="2019" name="Int. J. Syst. Evol. Microbiol.">
        <title>The Global Catalogue of Microorganisms (GCM) 10K type strain sequencing project: providing services to taxonomists for standard genome sequencing and annotation.</title>
        <authorList>
            <consortium name="The Broad Institute Genomics Platform"/>
            <consortium name="The Broad Institute Genome Sequencing Center for Infectious Disease"/>
            <person name="Wu L."/>
            <person name="Ma J."/>
        </authorList>
    </citation>
    <scope>NUCLEOTIDE SEQUENCE [LARGE SCALE GENOMIC DNA]</scope>
    <source>
        <strain evidence="5">CGMCC 1.15043</strain>
    </source>
</reference>
<gene>
    <name evidence="4" type="ORF">GCM10008018_64630</name>
</gene>
<evidence type="ECO:0000313" key="4">
    <source>
        <dbReference type="EMBL" id="GGA10268.1"/>
    </source>
</evidence>
<keyword evidence="1" id="KW-0808">Transferase</keyword>
<evidence type="ECO:0000256" key="1">
    <source>
        <dbReference type="ARBA" id="ARBA00022679"/>
    </source>
</evidence>
<dbReference type="InterPro" id="IPR000182">
    <property type="entry name" value="GNAT_dom"/>
</dbReference>
<sequence length="152" mass="17852">MSLIIRNAEARDQDSLTELMFAYIVGFYKKPKPDTSKIHQLIQTLLDHQRGIQFVAEQEGELVGFATLYFAFSTMRAEEITIMNDLFLYEPYRNTEVEDQLFMHCQHYTQHEGYAYMSWITGTDNQRAQQFFDQKGSVRSEWVNYSFVPPAP</sequence>
<proteinExistence type="predicted"/>
<organism evidence="4 5">
    <name type="scientific">Paenibacillus marchantiophytorum</name>
    <dbReference type="NCBI Taxonomy" id="1619310"/>
    <lineage>
        <taxon>Bacteria</taxon>
        <taxon>Bacillati</taxon>
        <taxon>Bacillota</taxon>
        <taxon>Bacilli</taxon>
        <taxon>Bacillales</taxon>
        <taxon>Paenibacillaceae</taxon>
        <taxon>Paenibacillus</taxon>
    </lineage>
</organism>
<dbReference type="PANTHER" id="PTHR10545">
    <property type="entry name" value="DIAMINE N-ACETYLTRANSFERASE"/>
    <property type="match status" value="1"/>
</dbReference>
<dbReference type="Pfam" id="PF00583">
    <property type="entry name" value="Acetyltransf_1"/>
    <property type="match status" value="1"/>
</dbReference>
<name>A0ABQ1FH37_9BACL</name>
<comment type="caution">
    <text evidence="4">The sequence shown here is derived from an EMBL/GenBank/DDBJ whole genome shotgun (WGS) entry which is preliminary data.</text>
</comment>
<dbReference type="RefSeq" id="WP_189019658.1">
    <property type="nucleotide sequence ID" value="NZ_BMHE01000060.1"/>
</dbReference>
<evidence type="ECO:0000259" key="3">
    <source>
        <dbReference type="PROSITE" id="PS51186"/>
    </source>
</evidence>
<dbReference type="InterPro" id="IPR051016">
    <property type="entry name" value="Diverse_Substrate_AcTransf"/>
</dbReference>